<dbReference type="PANTHER" id="PTHR11061:SF30">
    <property type="entry name" value="TRNA (URACIL(54)-C(5))-METHYLTRANSFERASE"/>
    <property type="match status" value="1"/>
</dbReference>
<feature type="binding site" evidence="4">
    <location>
        <position position="240"/>
    </location>
    <ligand>
        <name>S-adenosyl-L-methionine</name>
        <dbReference type="ChEBI" id="CHEBI:59789"/>
    </ligand>
</feature>
<feature type="binding site" evidence="4">
    <location>
        <position position="346"/>
    </location>
    <ligand>
        <name>S-adenosyl-L-methionine</name>
        <dbReference type="ChEBI" id="CHEBI:59789"/>
    </ligand>
</feature>
<dbReference type="PROSITE" id="PS01231">
    <property type="entry name" value="TRMA_2"/>
    <property type="match status" value="1"/>
</dbReference>
<protein>
    <submittedName>
        <fullName evidence="7">Methyltransferase domain-containing protein</fullName>
    </submittedName>
</protein>
<feature type="region of interest" description="Disordered" evidence="6">
    <location>
        <begin position="269"/>
        <end position="288"/>
    </location>
</feature>
<evidence type="ECO:0000256" key="5">
    <source>
        <dbReference type="PROSITE-ProRule" id="PRU10015"/>
    </source>
</evidence>
<sequence>MRCEYFDAGLCRSCARMGVPYQRQLREKAARARELLGGHPGIRWLEPAASPEEGFRNKAKMVVSGTASDPVLGILDRSGRGIDLSSCGLYPEPILGALPVLREFIVERRLTPYDVPARRGELKHLLVTVSPGGELMVRFVLRSKKLLVSIRDGLPGLRRALPGLRVASVNILREHAALIEGDEEIVLTEARSLPMRLNGLELSLRPGGFFQTNTEIAARMYRQGAEWIRAEAPAELWDLYCGVGGFALHAARELGADAGAASGPLGPDAGSAARELGSGAGAAAPVPGRDAGAAPRVLGIEVSPEAVASAAQTAERAGMDGVEFRVGDARVLAPEAGAGPEALVVNPPRRGIGPELARWIEASGARTLVYSSCNARSLAEDLRHLPSFAAREGLVLDMFPQTDHFETMLLLRREARSAGPAAVGDAA</sequence>
<dbReference type="PANTHER" id="PTHR11061">
    <property type="entry name" value="RNA M5U METHYLTRANSFERASE"/>
    <property type="match status" value="1"/>
</dbReference>
<dbReference type="Pfam" id="PF05958">
    <property type="entry name" value="tRNA_U5-meth_tr"/>
    <property type="match status" value="1"/>
</dbReference>
<gene>
    <name evidence="7" type="ORF">NBM05_09925</name>
</gene>
<feature type="binding site" evidence="4">
    <location>
        <position position="211"/>
    </location>
    <ligand>
        <name>S-adenosyl-L-methionine</name>
        <dbReference type="ChEBI" id="CHEBI:59789"/>
    </ligand>
</feature>
<dbReference type="PROSITE" id="PS01230">
    <property type="entry name" value="TRMA_1"/>
    <property type="match status" value="1"/>
</dbReference>
<dbReference type="PROSITE" id="PS51687">
    <property type="entry name" value="SAM_MT_RNA_M5U"/>
    <property type="match status" value="1"/>
</dbReference>
<dbReference type="SUPFAM" id="SSF53335">
    <property type="entry name" value="S-adenosyl-L-methionine-dependent methyltransferases"/>
    <property type="match status" value="1"/>
</dbReference>
<dbReference type="Gene3D" id="2.40.50.1070">
    <property type="match status" value="1"/>
</dbReference>
<evidence type="ECO:0000256" key="6">
    <source>
        <dbReference type="SAM" id="MobiDB-lite"/>
    </source>
</evidence>
<comment type="similarity">
    <text evidence="4">Belongs to the class I-like SAM-binding methyltransferase superfamily. RNA M5U methyltransferase family.</text>
</comment>
<evidence type="ECO:0000256" key="2">
    <source>
        <dbReference type="ARBA" id="ARBA00022679"/>
    </source>
</evidence>
<feature type="active site" evidence="5">
    <location>
        <position position="373"/>
    </location>
</feature>
<dbReference type="RefSeq" id="WP_254166905.1">
    <property type="nucleotide sequence ID" value="NZ_JANAFB010000022.1"/>
</dbReference>
<organism evidence="7 8">
    <name type="scientific">Rothia santali</name>
    <dbReference type="NCBI Taxonomy" id="2949643"/>
    <lineage>
        <taxon>Bacteria</taxon>
        <taxon>Bacillati</taxon>
        <taxon>Actinomycetota</taxon>
        <taxon>Actinomycetes</taxon>
        <taxon>Micrococcales</taxon>
        <taxon>Micrococcaceae</taxon>
        <taxon>Rothia</taxon>
    </lineage>
</organism>
<feature type="active site" description="Nucleophile" evidence="4">
    <location>
        <position position="373"/>
    </location>
</feature>
<evidence type="ECO:0000313" key="7">
    <source>
        <dbReference type="EMBL" id="MCP3426310.1"/>
    </source>
</evidence>
<comment type="caution">
    <text evidence="7">The sequence shown here is derived from an EMBL/GenBank/DDBJ whole genome shotgun (WGS) entry which is preliminary data.</text>
</comment>
<keyword evidence="2 4" id="KW-0808">Transferase</keyword>
<accession>A0A9X2KIR4</accession>
<dbReference type="GO" id="GO:0070475">
    <property type="term" value="P:rRNA base methylation"/>
    <property type="evidence" value="ECO:0007669"/>
    <property type="project" value="TreeGrafter"/>
</dbReference>
<reference evidence="7" key="1">
    <citation type="submission" date="2022-06" db="EMBL/GenBank/DDBJ databases">
        <title>Rothia sp. isolated from sandalwood seedling.</title>
        <authorList>
            <person name="Tuikhar N."/>
            <person name="Kirdat K."/>
            <person name="Thorat V."/>
            <person name="Swetha P."/>
            <person name="Padma S."/>
            <person name="Sundararaj R."/>
            <person name="Yadav A."/>
        </authorList>
    </citation>
    <scope>NUCLEOTIDE SEQUENCE</scope>
    <source>
        <strain evidence="7">AR01</strain>
    </source>
</reference>
<dbReference type="InterPro" id="IPR029063">
    <property type="entry name" value="SAM-dependent_MTases_sf"/>
</dbReference>
<dbReference type="GO" id="GO:0070041">
    <property type="term" value="F:rRNA (uridine-C5-)-methyltransferase activity"/>
    <property type="evidence" value="ECO:0007669"/>
    <property type="project" value="TreeGrafter"/>
</dbReference>
<dbReference type="Proteomes" id="UP001139502">
    <property type="component" value="Unassembled WGS sequence"/>
</dbReference>
<dbReference type="InterPro" id="IPR010280">
    <property type="entry name" value="U5_MeTrfase_fam"/>
</dbReference>
<proteinExistence type="inferred from homology"/>
<dbReference type="EMBL" id="JANAFB010000022">
    <property type="protein sequence ID" value="MCP3426310.1"/>
    <property type="molecule type" value="Genomic_DNA"/>
</dbReference>
<evidence type="ECO:0000256" key="1">
    <source>
        <dbReference type="ARBA" id="ARBA00022603"/>
    </source>
</evidence>
<dbReference type="AlphaFoldDB" id="A0A9X2KIR4"/>
<evidence type="ECO:0000256" key="3">
    <source>
        <dbReference type="ARBA" id="ARBA00022691"/>
    </source>
</evidence>
<evidence type="ECO:0000256" key="4">
    <source>
        <dbReference type="PROSITE-ProRule" id="PRU01024"/>
    </source>
</evidence>
<name>A0A9X2KIR4_9MICC</name>
<feature type="binding site" evidence="4">
    <location>
        <position position="301"/>
    </location>
    <ligand>
        <name>S-adenosyl-L-methionine</name>
        <dbReference type="ChEBI" id="CHEBI:59789"/>
    </ligand>
</feature>
<keyword evidence="1 4" id="KW-0489">Methyltransferase</keyword>
<keyword evidence="3 4" id="KW-0949">S-adenosyl-L-methionine</keyword>
<dbReference type="InterPro" id="IPR030390">
    <property type="entry name" value="MeTrfase_TrmA_AS"/>
</dbReference>
<dbReference type="Gene3D" id="3.40.50.150">
    <property type="entry name" value="Vaccinia Virus protein VP39"/>
    <property type="match status" value="2"/>
</dbReference>
<evidence type="ECO:0000313" key="8">
    <source>
        <dbReference type="Proteomes" id="UP001139502"/>
    </source>
</evidence>
<dbReference type="InterPro" id="IPR030391">
    <property type="entry name" value="MeTrfase_TrmA_CS"/>
</dbReference>
<keyword evidence="8" id="KW-1185">Reference proteome</keyword>
<dbReference type="CDD" id="cd02440">
    <property type="entry name" value="AdoMet_MTases"/>
    <property type="match status" value="1"/>
</dbReference>